<keyword evidence="2" id="KW-0472">Membrane</keyword>
<keyword evidence="2" id="KW-1133">Transmembrane helix</keyword>
<feature type="transmembrane region" description="Helical" evidence="2">
    <location>
        <begin position="97"/>
        <end position="115"/>
    </location>
</feature>
<feature type="region of interest" description="Disordered" evidence="1">
    <location>
        <begin position="1"/>
        <end position="53"/>
    </location>
</feature>
<comment type="caution">
    <text evidence="3">The sequence shown here is derived from an EMBL/GenBank/DDBJ whole genome shotgun (WGS) entry which is preliminary data.</text>
</comment>
<dbReference type="EMBL" id="JADXDR010000017">
    <property type="protein sequence ID" value="KAI7845487.1"/>
    <property type="molecule type" value="Genomic_DNA"/>
</dbReference>
<feature type="compositionally biased region" description="Low complexity" evidence="1">
    <location>
        <begin position="30"/>
        <end position="48"/>
    </location>
</feature>
<feature type="transmembrane region" description="Helical" evidence="2">
    <location>
        <begin position="182"/>
        <end position="206"/>
    </location>
</feature>
<dbReference type="AlphaFoldDB" id="A0AAD5DXH1"/>
<keyword evidence="2" id="KW-0812">Transmembrane</keyword>
<evidence type="ECO:0000313" key="4">
    <source>
        <dbReference type="Proteomes" id="UP001205105"/>
    </source>
</evidence>
<name>A0AAD5DXH1_9CHLO</name>
<reference evidence="3" key="1">
    <citation type="submission" date="2020-11" db="EMBL/GenBank/DDBJ databases">
        <title>Chlorella ohadii genome sequencing and assembly.</title>
        <authorList>
            <person name="Murik O."/>
            <person name="Treves H."/>
            <person name="Kedem I."/>
            <person name="Shotland Y."/>
            <person name="Kaplan A."/>
        </authorList>
    </citation>
    <scope>NUCLEOTIDE SEQUENCE</scope>
    <source>
        <strain evidence="3">1</strain>
    </source>
</reference>
<organism evidence="3 4">
    <name type="scientific">Chlorella ohadii</name>
    <dbReference type="NCBI Taxonomy" id="2649997"/>
    <lineage>
        <taxon>Eukaryota</taxon>
        <taxon>Viridiplantae</taxon>
        <taxon>Chlorophyta</taxon>
        <taxon>core chlorophytes</taxon>
        <taxon>Trebouxiophyceae</taxon>
        <taxon>Chlorellales</taxon>
        <taxon>Chlorellaceae</taxon>
        <taxon>Chlorella clade</taxon>
        <taxon>Chlorella</taxon>
    </lineage>
</organism>
<feature type="transmembrane region" description="Helical" evidence="2">
    <location>
        <begin position="155"/>
        <end position="176"/>
    </location>
</feature>
<evidence type="ECO:0000313" key="3">
    <source>
        <dbReference type="EMBL" id="KAI7845487.1"/>
    </source>
</evidence>
<proteinExistence type="predicted"/>
<evidence type="ECO:0000256" key="2">
    <source>
        <dbReference type="SAM" id="Phobius"/>
    </source>
</evidence>
<protein>
    <submittedName>
        <fullName evidence="3">Uncharacterized protein</fullName>
    </submittedName>
</protein>
<accession>A0AAD5DXH1</accession>
<dbReference type="Proteomes" id="UP001205105">
    <property type="component" value="Unassembled WGS sequence"/>
</dbReference>
<gene>
    <name evidence="3" type="ORF">COHA_001034</name>
</gene>
<keyword evidence="4" id="KW-1185">Reference proteome</keyword>
<feature type="transmembrane region" description="Helical" evidence="2">
    <location>
        <begin position="127"/>
        <end position="148"/>
    </location>
</feature>
<evidence type="ECO:0000256" key="1">
    <source>
        <dbReference type="SAM" id="MobiDB-lite"/>
    </source>
</evidence>
<sequence length="253" mass="26141">MPAAVALSLGVGQRPAGRQTARRAERRVGSRLAARPPAPAAPLRQPSPGRLQALPGISENIDGETRSELPGYLTLTAFAAQELAKRGQLGFQLTGPLIFKALAWYTLASALLAALDVQQGPALQDRVGGFVGPAFLAVNFLGGLGGLLSPFEAAAAGFGVLLTDALPAFAYSRWVWLATLGAAIYSGLSAQWLVAAFGVGSLWKLLNQLQGGGAVRPQNAAFAALAAWAFYAKQTPLVALAVMAGHMAAEVVS</sequence>